<reference evidence="2" key="1">
    <citation type="submission" date="2014-09" db="EMBL/GenBank/DDBJ databases">
        <authorList>
            <person name="Magalhaes I.L.F."/>
            <person name="Oliveira U."/>
            <person name="Santos F.R."/>
            <person name="Vidigal T.H.D.A."/>
            <person name="Brescovit A.D."/>
            <person name="Santos A.J."/>
        </authorList>
    </citation>
    <scope>NUCLEOTIDE SEQUENCE</scope>
    <source>
        <tissue evidence="2">Shoot tissue taken approximately 20 cm above the soil surface</tissue>
    </source>
</reference>
<dbReference type="EMBL" id="GBRH01243368">
    <property type="protein sequence ID" value="JAD54527.1"/>
    <property type="molecule type" value="Transcribed_RNA"/>
</dbReference>
<name>A0A0A9B5E2_ARUDO</name>
<accession>A0A0A9B5E2</accession>
<evidence type="ECO:0000256" key="1">
    <source>
        <dbReference type="SAM" id="MobiDB-lite"/>
    </source>
</evidence>
<dbReference type="AlphaFoldDB" id="A0A0A9B5E2"/>
<protein>
    <submittedName>
        <fullName evidence="2">Uncharacterized protein</fullName>
    </submittedName>
</protein>
<proteinExistence type="predicted"/>
<evidence type="ECO:0000313" key="2">
    <source>
        <dbReference type="EMBL" id="JAD54527.1"/>
    </source>
</evidence>
<feature type="region of interest" description="Disordered" evidence="1">
    <location>
        <begin position="31"/>
        <end position="62"/>
    </location>
</feature>
<organism evidence="2">
    <name type="scientific">Arundo donax</name>
    <name type="common">Giant reed</name>
    <name type="synonym">Donax arundinaceus</name>
    <dbReference type="NCBI Taxonomy" id="35708"/>
    <lineage>
        <taxon>Eukaryota</taxon>
        <taxon>Viridiplantae</taxon>
        <taxon>Streptophyta</taxon>
        <taxon>Embryophyta</taxon>
        <taxon>Tracheophyta</taxon>
        <taxon>Spermatophyta</taxon>
        <taxon>Magnoliopsida</taxon>
        <taxon>Liliopsida</taxon>
        <taxon>Poales</taxon>
        <taxon>Poaceae</taxon>
        <taxon>PACMAD clade</taxon>
        <taxon>Arundinoideae</taxon>
        <taxon>Arundineae</taxon>
        <taxon>Arundo</taxon>
    </lineage>
</organism>
<feature type="compositionally biased region" description="Polar residues" evidence="1">
    <location>
        <begin position="32"/>
        <end position="42"/>
    </location>
</feature>
<feature type="compositionally biased region" description="Low complexity" evidence="1">
    <location>
        <begin position="43"/>
        <end position="62"/>
    </location>
</feature>
<sequence>MFNTPKLRYRCTQQDGFFPHPFGRRISAAVLNHTNNGNQPSETTNNQAATTDAATPTSAPTDPRIMSLICNMRISAV</sequence>
<reference evidence="2" key="2">
    <citation type="journal article" date="2015" name="Data Brief">
        <title>Shoot transcriptome of the giant reed, Arundo donax.</title>
        <authorList>
            <person name="Barrero R.A."/>
            <person name="Guerrero F.D."/>
            <person name="Moolhuijzen P."/>
            <person name="Goolsby J.A."/>
            <person name="Tidwell J."/>
            <person name="Bellgard S.E."/>
            <person name="Bellgard M.I."/>
        </authorList>
    </citation>
    <scope>NUCLEOTIDE SEQUENCE</scope>
    <source>
        <tissue evidence="2">Shoot tissue taken approximately 20 cm above the soil surface</tissue>
    </source>
</reference>